<reference evidence="2 3" key="1">
    <citation type="submission" date="2018-08" db="EMBL/GenBank/DDBJ databases">
        <title>Comamonas testosteroni strain SWCO2.</title>
        <authorList>
            <person name="Jiang N."/>
            <person name="Zhang X.Z."/>
        </authorList>
    </citation>
    <scope>NUCLEOTIDE SEQUENCE [LARGE SCALE GENOMIC DNA]</scope>
    <source>
        <strain evidence="2 3">SWCO2</strain>
    </source>
</reference>
<evidence type="ECO:0000256" key="1">
    <source>
        <dbReference type="SAM" id="MobiDB-lite"/>
    </source>
</evidence>
<accession>A0A373FKX6</accession>
<evidence type="ECO:0000313" key="2">
    <source>
        <dbReference type="EMBL" id="RGE44793.1"/>
    </source>
</evidence>
<keyword evidence="3" id="KW-1185">Reference proteome</keyword>
<comment type="caution">
    <text evidence="2">The sequence shown here is derived from an EMBL/GenBank/DDBJ whole genome shotgun (WGS) entry which is preliminary data.</text>
</comment>
<dbReference type="EMBL" id="QURR01000013">
    <property type="protein sequence ID" value="RGE44793.1"/>
    <property type="molecule type" value="Genomic_DNA"/>
</dbReference>
<sequence>MAAVLLVACVSSAPSTPQAVDEVSPRTEKEIVDAAWMDIDFRHELKSAVQCQDVGILVTTRGYAEGEDVNVTLGVKNGSKDHDVKLHAKVDADGKARVRWPAMGCVDHMPTPLIEQVTQSQKSEATDPAPGKTSRPVKNRVPVDYSSPVTTPAEPPLSR</sequence>
<gene>
    <name evidence="2" type="ORF">DZC30_11895</name>
</gene>
<protein>
    <submittedName>
        <fullName evidence="2">Uncharacterized protein</fullName>
    </submittedName>
</protein>
<organism evidence="2 3">
    <name type="scientific">Comamonas testosteroni</name>
    <name type="common">Pseudomonas testosteroni</name>
    <dbReference type="NCBI Taxonomy" id="285"/>
    <lineage>
        <taxon>Bacteria</taxon>
        <taxon>Pseudomonadati</taxon>
        <taxon>Pseudomonadota</taxon>
        <taxon>Betaproteobacteria</taxon>
        <taxon>Burkholderiales</taxon>
        <taxon>Comamonadaceae</taxon>
        <taxon>Comamonas</taxon>
    </lineage>
</organism>
<dbReference type="Proteomes" id="UP000261948">
    <property type="component" value="Unassembled WGS sequence"/>
</dbReference>
<proteinExistence type="predicted"/>
<dbReference type="AlphaFoldDB" id="A0A373FKX6"/>
<feature type="region of interest" description="Disordered" evidence="1">
    <location>
        <begin position="117"/>
        <end position="159"/>
    </location>
</feature>
<name>A0A373FKX6_COMTE</name>
<evidence type="ECO:0000313" key="3">
    <source>
        <dbReference type="Proteomes" id="UP000261948"/>
    </source>
</evidence>